<protein>
    <recommendedName>
        <fullName evidence="2">Fibronectin type-III domain-containing protein</fullName>
    </recommendedName>
</protein>
<name>A0ABX3P4I0_9BACT</name>
<dbReference type="Pfam" id="PF18962">
    <property type="entry name" value="Por_Secre_tail"/>
    <property type="match status" value="1"/>
</dbReference>
<accession>A0ABX3P4I0</accession>
<dbReference type="InterPro" id="IPR013783">
    <property type="entry name" value="Ig-like_fold"/>
</dbReference>
<evidence type="ECO:0000259" key="2">
    <source>
        <dbReference type="PROSITE" id="PS50853"/>
    </source>
</evidence>
<dbReference type="Pfam" id="PF00041">
    <property type="entry name" value="fn3"/>
    <property type="match status" value="1"/>
</dbReference>
<evidence type="ECO:0000313" key="4">
    <source>
        <dbReference type="Proteomes" id="UP000192277"/>
    </source>
</evidence>
<dbReference type="NCBIfam" id="TIGR04183">
    <property type="entry name" value="Por_Secre_tail"/>
    <property type="match status" value="1"/>
</dbReference>
<keyword evidence="1" id="KW-0732">Signal</keyword>
<gene>
    <name evidence="3" type="ORF">A4D02_20935</name>
</gene>
<reference evidence="3 4" key="1">
    <citation type="submission" date="2016-04" db="EMBL/GenBank/DDBJ databases">
        <authorList>
            <person name="Chen L."/>
            <person name="Zhuang W."/>
            <person name="Wang G."/>
        </authorList>
    </citation>
    <scope>NUCLEOTIDE SEQUENCE [LARGE SCALE GENOMIC DNA]</scope>
    <source>
        <strain evidence="4">GR20</strain>
    </source>
</reference>
<dbReference type="SMART" id="SM00060">
    <property type="entry name" value="FN3"/>
    <property type="match status" value="2"/>
</dbReference>
<dbReference type="PROSITE" id="PS50853">
    <property type="entry name" value="FN3"/>
    <property type="match status" value="1"/>
</dbReference>
<evidence type="ECO:0000313" key="3">
    <source>
        <dbReference type="EMBL" id="OQP54146.1"/>
    </source>
</evidence>
<dbReference type="RefSeq" id="WP_014216552.1">
    <property type="nucleotide sequence ID" value="NZ_LWBO01000002.1"/>
</dbReference>
<dbReference type="Proteomes" id="UP000192277">
    <property type="component" value="Unassembled WGS sequence"/>
</dbReference>
<keyword evidence="4" id="KW-1185">Reference proteome</keyword>
<comment type="caution">
    <text evidence="3">The sequence shown here is derived from an EMBL/GenBank/DDBJ whole genome shotgun (WGS) entry which is preliminary data.</text>
</comment>
<proteinExistence type="predicted"/>
<feature type="chain" id="PRO_5045068047" description="Fibronectin type-III domain-containing protein" evidence="1">
    <location>
        <begin position="22"/>
        <end position="1016"/>
    </location>
</feature>
<sequence length="1016" mass="104016">MKRLKYIATLFLLGVVLHLHAQRAFTAGNIVVYRVGDGSTALTSGAANVYLDEYTPAGVLIQSILMPASGQKINCFGDDVFGGQLSLSTNGKSLIVPGLNVDLGVSTLGPRSIGVVDYNGAISSITVDPNASSYNMRSAVSNDGTNLWAASGGSLGVEYTTVGSATPALIASIGGSSNSVGIANGQLYASSNSNSLPLVKIGTGLPTTTGQTVSAVPGIPTRTRPQQFAFADLDAGVAGVDVLYLASQNPLVPGGIQKYSLVNGTWVANGQVGTTADAYSGLTIKVSGSSVTIYATRQGGNNAIIKGGELVKLVDNGGYNTTLTGTPTVLAAVANANTAAFRGVALVPQPAPFTAGNIVVYRVGDGSAALTSGASKIYLDEYTPAGVLVQSILMPASGQKITCFGDDVFGGQLSLSTDGKSLIVPGLNVDLGMSTLGPRSIGVVDYNGAVTSVTVDPNAGSYNMRSAVSNDGTNVWVASGGSLGVEYTTVGSATPALIASIGGSSNTVGIADGQLYASSNSNSLPLVKIGTGLPATTGQIVSAVPGIPTRTRPQQFAFADLDAGVAGVDVLYLASQNPISPGGIQKYSLVNGTWVANGQVGATADAYSGLTIKVSGNSVTIYATRQGVNNATIKGGELVKLVDNSGYNSTLTGTPTVLAAVANVNTKALRGVALVPQGCFSPLAFQVINVTATQATLTWNAPSGGGSTFEYAVTTSATPPATGTTTNTTLNTVTGLSNAITYYAHVRTVCGAAGKSEWASVSFVTSCKAPLLSRLNMNPLPTGKTTINWNQVFGAAGYEYVVSQSATPPATGTAVSDTFVNVEGLSAVTSYYVHVRSGCGPGAWSGWISKLFTTGCFMPTANLNVMANKAGVTWNKINNAIQYEYALTATAAKPLSGVVTADTSYVSGKLNDGPAHYFHVRSICSTGAVSEWNTVKFNLEGIEIYPNPVTDILHINLHTTGTNGQVSVTNAMGGMVARVRVTGSILTIDTRGWAAGLYLVRYDDGVNKYVEKIIKK</sequence>
<organism evidence="3 4">
    <name type="scientific">Niastella koreensis</name>
    <dbReference type="NCBI Taxonomy" id="354356"/>
    <lineage>
        <taxon>Bacteria</taxon>
        <taxon>Pseudomonadati</taxon>
        <taxon>Bacteroidota</taxon>
        <taxon>Chitinophagia</taxon>
        <taxon>Chitinophagales</taxon>
        <taxon>Chitinophagaceae</taxon>
        <taxon>Niastella</taxon>
    </lineage>
</organism>
<feature type="domain" description="Fibronectin type-III" evidence="2">
    <location>
        <begin position="681"/>
        <end position="770"/>
    </location>
</feature>
<feature type="signal peptide" evidence="1">
    <location>
        <begin position="1"/>
        <end position="21"/>
    </location>
</feature>
<dbReference type="InterPro" id="IPR003961">
    <property type="entry name" value="FN3_dom"/>
</dbReference>
<dbReference type="InterPro" id="IPR026444">
    <property type="entry name" value="Secre_tail"/>
</dbReference>
<dbReference type="Gene3D" id="2.60.40.10">
    <property type="entry name" value="Immunoglobulins"/>
    <property type="match status" value="1"/>
</dbReference>
<dbReference type="EMBL" id="LWBO01000002">
    <property type="protein sequence ID" value="OQP54146.1"/>
    <property type="molecule type" value="Genomic_DNA"/>
</dbReference>
<dbReference type="InterPro" id="IPR036116">
    <property type="entry name" value="FN3_sf"/>
</dbReference>
<dbReference type="SUPFAM" id="SSF49265">
    <property type="entry name" value="Fibronectin type III"/>
    <property type="match status" value="1"/>
</dbReference>
<evidence type="ECO:0000256" key="1">
    <source>
        <dbReference type="SAM" id="SignalP"/>
    </source>
</evidence>